<dbReference type="InterPro" id="IPR036942">
    <property type="entry name" value="Beta-barrel_TonB_sf"/>
</dbReference>
<dbReference type="PROSITE" id="PS52016">
    <property type="entry name" value="TONB_DEPENDENT_REC_3"/>
    <property type="match status" value="1"/>
</dbReference>
<dbReference type="Proteomes" id="UP001302374">
    <property type="component" value="Chromosome"/>
</dbReference>
<dbReference type="InterPro" id="IPR012910">
    <property type="entry name" value="Plug_dom"/>
</dbReference>
<organism evidence="9 10">
    <name type="scientific">Butyricimonas paravirosa</name>
    <dbReference type="NCBI Taxonomy" id="1472417"/>
    <lineage>
        <taxon>Bacteria</taxon>
        <taxon>Pseudomonadati</taxon>
        <taxon>Bacteroidota</taxon>
        <taxon>Bacteroidia</taxon>
        <taxon>Bacteroidales</taxon>
        <taxon>Odoribacteraceae</taxon>
        <taxon>Butyricimonas</taxon>
    </lineage>
</organism>
<evidence type="ECO:0000256" key="7">
    <source>
        <dbReference type="PROSITE-ProRule" id="PRU01360"/>
    </source>
</evidence>
<dbReference type="SUPFAM" id="SSF56935">
    <property type="entry name" value="Porins"/>
    <property type="match status" value="1"/>
</dbReference>
<dbReference type="EMBL" id="CP043839">
    <property type="protein sequence ID" value="WOF12201.1"/>
    <property type="molecule type" value="Genomic_DNA"/>
</dbReference>
<dbReference type="InterPro" id="IPR037066">
    <property type="entry name" value="Plug_dom_sf"/>
</dbReference>
<proteinExistence type="inferred from homology"/>
<name>A0ABZ0FVJ7_9BACT</name>
<keyword evidence="5 7" id="KW-0472">Membrane</keyword>
<dbReference type="Gene3D" id="2.60.40.1120">
    <property type="entry name" value="Carboxypeptidase-like, regulatory domain"/>
    <property type="match status" value="1"/>
</dbReference>
<dbReference type="NCBIfam" id="TIGR04056">
    <property type="entry name" value="OMP_RagA_SusC"/>
    <property type="match status" value="1"/>
</dbReference>
<reference evidence="9 10" key="1">
    <citation type="submission" date="2019-09" db="EMBL/GenBank/DDBJ databases">
        <title>Butyricimonas paravirosa DSM 105722 (=214-4 = JCM 18677 = CCUG 65563).</title>
        <authorList>
            <person name="Le Roy T."/>
            <person name="Cani P.D."/>
        </authorList>
    </citation>
    <scope>NUCLEOTIDE SEQUENCE [LARGE SCALE GENOMIC DNA]</scope>
    <source>
        <strain evidence="9 10">DSM 105722</strain>
    </source>
</reference>
<gene>
    <name evidence="9" type="ORF">F1644_07940</name>
</gene>
<dbReference type="Pfam" id="PF07715">
    <property type="entry name" value="Plug"/>
    <property type="match status" value="1"/>
</dbReference>
<dbReference type="InterPro" id="IPR023996">
    <property type="entry name" value="TonB-dep_OMP_SusC/RagA"/>
</dbReference>
<accession>A0ABZ0FVJ7</accession>
<evidence type="ECO:0000313" key="10">
    <source>
        <dbReference type="Proteomes" id="UP001302374"/>
    </source>
</evidence>
<keyword evidence="4 7" id="KW-0812">Transmembrane</keyword>
<evidence type="ECO:0000256" key="4">
    <source>
        <dbReference type="ARBA" id="ARBA00022692"/>
    </source>
</evidence>
<keyword evidence="6 7" id="KW-0998">Cell outer membrane</keyword>
<feature type="domain" description="TonB-dependent receptor plug" evidence="8">
    <location>
        <begin position="226"/>
        <end position="355"/>
    </location>
</feature>
<evidence type="ECO:0000256" key="3">
    <source>
        <dbReference type="ARBA" id="ARBA00022452"/>
    </source>
</evidence>
<dbReference type="NCBIfam" id="TIGR04057">
    <property type="entry name" value="SusC_RagA_signa"/>
    <property type="match status" value="1"/>
</dbReference>
<comment type="similarity">
    <text evidence="7">Belongs to the TonB-dependent receptor family.</text>
</comment>
<evidence type="ECO:0000256" key="5">
    <source>
        <dbReference type="ARBA" id="ARBA00023136"/>
    </source>
</evidence>
<dbReference type="Gene3D" id="2.40.170.20">
    <property type="entry name" value="TonB-dependent receptor, beta-barrel domain"/>
    <property type="match status" value="1"/>
</dbReference>
<dbReference type="SUPFAM" id="SSF49464">
    <property type="entry name" value="Carboxypeptidase regulatory domain-like"/>
    <property type="match status" value="1"/>
</dbReference>
<dbReference type="InterPro" id="IPR039426">
    <property type="entry name" value="TonB-dep_rcpt-like"/>
</dbReference>
<evidence type="ECO:0000256" key="1">
    <source>
        <dbReference type="ARBA" id="ARBA00004571"/>
    </source>
</evidence>
<dbReference type="InterPro" id="IPR008969">
    <property type="entry name" value="CarboxyPept-like_regulatory"/>
</dbReference>
<dbReference type="InterPro" id="IPR023997">
    <property type="entry name" value="TonB-dep_OMP_SusC/RagA_CS"/>
</dbReference>
<protein>
    <submittedName>
        <fullName evidence="9">SusC/RagA family TonB-linked outer membrane protein</fullName>
    </submittedName>
</protein>
<comment type="subcellular location">
    <subcellularLocation>
        <location evidence="1 7">Cell outer membrane</location>
        <topology evidence="1 7">Multi-pass membrane protein</topology>
    </subcellularLocation>
</comment>
<keyword evidence="2 7" id="KW-0813">Transport</keyword>
<evidence type="ECO:0000259" key="8">
    <source>
        <dbReference type="Pfam" id="PF07715"/>
    </source>
</evidence>
<evidence type="ECO:0000256" key="6">
    <source>
        <dbReference type="ARBA" id="ARBA00023237"/>
    </source>
</evidence>
<sequence>MVREKCFNLLQFKIMKKTRFVQRFFYLFSCLIVWSGMTVSAQEQERRFDLKMQDAELSQVIERLREISDQTFAFHLDDLKPYVGMSFDLKQKTITEILNECLKKTDLAWRRVDDTIIIYKQATKSGMSTVVIKGFIRDKEKNPIIGATIQLVGTTVGMASDVNGWFAIELPVLKGTLEFSFVGYKNKQVHFTEKTDTLHVVLEEDIEALEEVVVTGYQVIKEKGMAGAYAKVKAEDLIMTGNETVEQMLQGKLPGVMVTNTSGLTGTRQKVRVRGTSTLVGNADPVWVVDGIIQEDNLPFEASALAAISDDNLDMMKDFIGGAISWLNPNDIEDITVLKDASATAIYGVKAANGVILITTKKGERGRMSVNYSGNFSLSSRLNYDKMEIMNSKERVELSREAFERGARISDETVGYTGLALAYARREISLDEFHAGVKKLETVNTDWFDILYRTPFSQSHSVSFSGGDDRTTYRASFGYRNQQNTAKGNGQVGYTGNLNLSAIFWNKLTINGSLSGSHTETEAFASGVDPYSYAINTSRVIACYDGDDLFYYDKNGYNYNILNELSNSGNENTAKSLNLNLSARWLLTESLTLSATLGGATSSSFGKTWFAEQSHNISSIRGYEYGEYSVLDDEYKQSPLPYGGMLTVTESRNFNYTARLQAEYVKLFNGVHSVNFVAGLETRSNKYDGFSQTNWGYMPDRGESFTDVPLNYGINSNIENKKYARTVPKVTNQIANYVSYYVTGSYMYDNRYSINLSLRGDASNRFGDSGKFQTVWSAGLRWNVTDEPWMQNQNLVNNLSFTASFGYQGNVIENISPDFIAKIEAIDSNTGEYVMSWSQLPNPDLKPEKTLSVNLGANFALFKSKLNGTFNWYYKKTTDVITQAKVPYENGTTSMNLNDGHVKNEGWDLTLSVVPVRTKDFMWSLGTSFSGNNNKVNSNLETNGSWENAVSGALNKEGYPVGSFWAFKFAGLNPNNGAPQFDFSRANTTTAEKDASEYMVYMGTREPTFTLGINMVFRWKRFSFPLNFYISRGNYEFLDSPYENGYMMLSEYQNASTQLKDRWRKPGDEKYTDIPSIPVGDNCRPLRPFVNSDDTIYPLEAWAYSNVRVVNAWYIRFNDFQFSYNLPDKWIKGFAKSVTLSFSATNPLQIKSKDFKGRDPEVALGQQPRSQDFSLGVKLSF</sequence>
<keyword evidence="3 7" id="KW-1134">Transmembrane beta strand</keyword>
<evidence type="ECO:0000313" key="9">
    <source>
        <dbReference type="EMBL" id="WOF12201.1"/>
    </source>
</evidence>
<dbReference type="Pfam" id="PF13715">
    <property type="entry name" value="CarbopepD_reg_2"/>
    <property type="match status" value="1"/>
</dbReference>
<keyword evidence="10" id="KW-1185">Reference proteome</keyword>
<dbReference type="Gene3D" id="2.170.130.10">
    <property type="entry name" value="TonB-dependent receptor, plug domain"/>
    <property type="match status" value="1"/>
</dbReference>
<evidence type="ECO:0000256" key="2">
    <source>
        <dbReference type="ARBA" id="ARBA00022448"/>
    </source>
</evidence>